<gene>
    <name evidence="2" type="ORF">PHPALM_9449</name>
</gene>
<accession>A0A2P4Y7A3</accession>
<proteinExistence type="predicted"/>
<sequence length="95" mass="10166">MDPAVYQQVLLTVQVSHSQAASAADRAAAYAFCERFNSPEDCAMYAVTIFREPRGDGPAVAAAPLSNSSSPTSRSDGPSSCWNCCSFDKRKARSK</sequence>
<dbReference type="EMBL" id="NCKW01005044">
    <property type="protein sequence ID" value="POM73683.1"/>
    <property type="molecule type" value="Genomic_DNA"/>
</dbReference>
<evidence type="ECO:0000256" key="1">
    <source>
        <dbReference type="SAM" id="MobiDB-lite"/>
    </source>
</evidence>
<reference evidence="2 3" key="1">
    <citation type="journal article" date="2017" name="Genome Biol. Evol.">
        <title>Phytophthora megakarya and P. palmivora, closely related causal agents of cacao black pod rot, underwent increases in genome sizes and gene numbers by different mechanisms.</title>
        <authorList>
            <person name="Ali S.S."/>
            <person name="Shao J."/>
            <person name="Lary D.J."/>
            <person name="Kronmiller B."/>
            <person name="Shen D."/>
            <person name="Strem M.D."/>
            <person name="Amoako-Attah I."/>
            <person name="Akrofi A.Y."/>
            <person name="Begoude B.A."/>
            <person name="Ten Hoopen G.M."/>
            <person name="Coulibaly K."/>
            <person name="Kebe B.I."/>
            <person name="Melnick R.L."/>
            <person name="Guiltinan M.J."/>
            <person name="Tyler B.M."/>
            <person name="Meinhardt L.W."/>
            <person name="Bailey B.A."/>
        </authorList>
    </citation>
    <scope>NUCLEOTIDE SEQUENCE [LARGE SCALE GENOMIC DNA]</scope>
    <source>
        <strain evidence="3">sbr112.9</strain>
    </source>
</reference>
<evidence type="ECO:0000313" key="3">
    <source>
        <dbReference type="Proteomes" id="UP000237271"/>
    </source>
</evidence>
<comment type="caution">
    <text evidence="2">The sequence shown here is derived from an EMBL/GenBank/DDBJ whole genome shotgun (WGS) entry which is preliminary data.</text>
</comment>
<organism evidence="2 3">
    <name type="scientific">Phytophthora palmivora</name>
    <dbReference type="NCBI Taxonomy" id="4796"/>
    <lineage>
        <taxon>Eukaryota</taxon>
        <taxon>Sar</taxon>
        <taxon>Stramenopiles</taxon>
        <taxon>Oomycota</taxon>
        <taxon>Peronosporomycetes</taxon>
        <taxon>Peronosporales</taxon>
        <taxon>Peronosporaceae</taxon>
        <taxon>Phytophthora</taxon>
    </lineage>
</organism>
<feature type="region of interest" description="Disordered" evidence="1">
    <location>
        <begin position="57"/>
        <end position="80"/>
    </location>
</feature>
<keyword evidence="3" id="KW-1185">Reference proteome</keyword>
<feature type="compositionally biased region" description="Low complexity" evidence="1">
    <location>
        <begin position="58"/>
        <end position="80"/>
    </location>
</feature>
<name>A0A2P4Y7A3_9STRA</name>
<evidence type="ECO:0000313" key="2">
    <source>
        <dbReference type="EMBL" id="POM73683.1"/>
    </source>
</evidence>
<protein>
    <submittedName>
        <fullName evidence="2">Exportin-5-like protein</fullName>
    </submittedName>
</protein>
<dbReference type="AlphaFoldDB" id="A0A2P4Y7A3"/>
<dbReference type="Proteomes" id="UP000237271">
    <property type="component" value="Unassembled WGS sequence"/>
</dbReference>